<evidence type="ECO:0000259" key="4">
    <source>
        <dbReference type="PROSITE" id="PS51063"/>
    </source>
</evidence>
<dbReference type="Proteomes" id="UP001057998">
    <property type="component" value="Chromosome 2"/>
</dbReference>
<organism evidence="5 6">
    <name type="scientific">Photobacterium atrarenae</name>
    <dbReference type="NCBI Taxonomy" id="865757"/>
    <lineage>
        <taxon>Bacteria</taxon>
        <taxon>Pseudomonadati</taxon>
        <taxon>Pseudomonadota</taxon>
        <taxon>Gammaproteobacteria</taxon>
        <taxon>Vibrionales</taxon>
        <taxon>Vibrionaceae</taxon>
        <taxon>Photobacterium</taxon>
    </lineage>
</organism>
<evidence type="ECO:0000256" key="2">
    <source>
        <dbReference type="ARBA" id="ARBA00023125"/>
    </source>
</evidence>
<keyword evidence="3" id="KW-0804">Transcription</keyword>
<dbReference type="InterPro" id="IPR018490">
    <property type="entry name" value="cNMP-bd_dom_sf"/>
</dbReference>
<keyword evidence="6" id="KW-1185">Reference proteome</keyword>
<evidence type="ECO:0000256" key="3">
    <source>
        <dbReference type="ARBA" id="ARBA00023163"/>
    </source>
</evidence>
<gene>
    <name evidence="5" type="ORF">NNL38_18010</name>
</gene>
<keyword evidence="2" id="KW-0238">DNA-binding</keyword>
<accession>A0ABY5GMT2</accession>
<dbReference type="InterPro" id="IPR000595">
    <property type="entry name" value="cNMP-bd_dom"/>
</dbReference>
<dbReference type="PANTHER" id="PTHR24567">
    <property type="entry name" value="CRP FAMILY TRANSCRIPTIONAL REGULATORY PROTEIN"/>
    <property type="match status" value="1"/>
</dbReference>
<dbReference type="InterPro" id="IPR012318">
    <property type="entry name" value="HTH_CRP"/>
</dbReference>
<dbReference type="RefSeq" id="WP_255391830.1">
    <property type="nucleotide sequence ID" value="NZ_CP101509.1"/>
</dbReference>
<evidence type="ECO:0000313" key="6">
    <source>
        <dbReference type="Proteomes" id="UP001057998"/>
    </source>
</evidence>
<proteinExistence type="predicted"/>
<dbReference type="InterPro" id="IPR050397">
    <property type="entry name" value="Env_Response_Regulators"/>
</dbReference>
<sequence length="251" mass="28216">MVNSIQSQTPQKKNAFHKGISVLGQLQQHELLQGLSSDAIVALSHHAKYEKYTVPTLLNSAYQELSHLRLVVEGYIEIASSNAEGEEACIAVLGPGNWVTWLGCFDERPSPYHFYSSAKCKVVAIPCRHVREAADRHPELYRLAIHMISDRFRLLMRWTTDASILSHERRVAQLLLLIAQLNSESSDPVPTIFYTQDKLAVLARTTRQTLSRSLKVLEKQGLIEVGYKKINLLDAAGLKAFVEDILAPDER</sequence>
<dbReference type="Gene3D" id="2.60.120.10">
    <property type="entry name" value="Jelly Rolls"/>
    <property type="match status" value="1"/>
</dbReference>
<feature type="domain" description="HTH crp-type" evidence="4">
    <location>
        <begin position="165"/>
        <end position="236"/>
    </location>
</feature>
<protein>
    <submittedName>
        <fullName evidence="5">Crp/Fnr family transcriptional regulator</fullName>
    </submittedName>
</protein>
<dbReference type="InterPro" id="IPR036388">
    <property type="entry name" value="WH-like_DNA-bd_sf"/>
</dbReference>
<dbReference type="PROSITE" id="PS51063">
    <property type="entry name" value="HTH_CRP_2"/>
    <property type="match status" value="1"/>
</dbReference>
<evidence type="ECO:0000256" key="1">
    <source>
        <dbReference type="ARBA" id="ARBA00023015"/>
    </source>
</evidence>
<dbReference type="InterPro" id="IPR014710">
    <property type="entry name" value="RmlC-like_jellyroll"/>
</dbReference>
<dbReference type="InterPro" id="IPR036390">
    <property type="entry name" value="WH_DNA-bd_sf"/>
</dbReference>
<keyword evidence="1" id="KW-0805">Transcription regulation</keyword>
<dbReference type="EMBL" id="CP101509">
    <property type="protein sequence ID" value="UTV30471.1"/>
    <property type="molecule type" value="Genomic_DNA"/>
</dbReference>
<reference evidence="5" key="1">
    <citation type="submission" date="2022-07" db="EMBL/GenBank/DDBJ databases">
        <title>Genome sequencing of Photobacterium atrarenae GJH2-4.</title>
        <authorList>
            <person name="Park S.-J."/>
        </authorList>
    </citation>
    <scope>NUCLEOTIDE SEQUENCE</scope>
    <source>
        <strain evidence="5">GJH2-4</strain>
    </source>
</reference>
<dbReference type="SUPFAM" id="SSF46785">
    <property type="entry name" value="Winged helix' DNA-binding domain"/>
    <property type="match status" value="1"/>
</dbReference>
<dbReference type="SUPFAM" id="SSF51206">
    <property type="entry name" value="cAMP-binding domain-like"/>
    <property type="match status" value="1"/>
</dbReference>
<dbReference type="Pfam" id="PF00027">
    <property type="entry name" value="cNMP_binding"/>
    <property type="match status" value="1"/>
</dbReference>
<dbReference type="CDD" id="cd00038">
    <property type="entry name" value="CAP_ED"/>
    <property type="match status" value="1"/>
</dbReference>
<dbReference type="Gene3D" id="1.10.10.10">
    <property type="entry name" value="Winged helix-like DNA-binding domain superfamily/Winged helix DNA-binding domain"/>
    <property type="match status" value="1"/>
</dbReference>
<dbReference type="PANTHER" id="PTHR24567:SF26">
    <property type="entry name" value="REGULATORY PROTEIN YEIL"/>
    <property type="match status" value="1"/>
</dbReference>
<dbReference type="Pfam" id="PF13545">
    <property type="entry name" value="HTH_Crp_2"/>
    <property type="match status" value="1"/>
</dbReference>
<name>A0ABY5GMT2_9GAMM</name>
<evidence type="ECO:0000313" key="5">
    <source>
        <dbReference type="EMBL" id="UTV30471.1"/>
    </source>
</evidence>